<dbReference type="RefSeq" id="WP_275712568.1">
    <property type="nucleotide sequence ID" value="NZ_JAKLTN010000008.1"/>
</dbReference>
<accession>A0ABS9K7F3</accession>
<keyword evidence="2" id="KW-1185">Reference proteome</keyword>
<evidence type="ECO:0000313" key="2">
    <source>
        <dbReference type="Proteomes" id="UP001165384"/>
    </source>
</evidence>
<proteinExistence type="predicted"/>
<evidence type="ECO:0000313" key="1">
    <source>
        <dbReference type="EMBL" id="MCG2579107.1"/>
    </source>
</evidence>
<dbReference type="EMBL" id="JAKLTN010000008">
    <property type="protein sequence ID" value="MCG2579107.1"/>
    <property type="molecule type" value="Genomic_DNA"/>
</dbReference>
<sequence>MLAPLKDRSLLEREPAIAENEAEILALRLALRDARSAQRRSATLSARKVVGLTNEVNRQSELNARLQLQVDELENGQAIVALGQQLMALRDHNEQMAAAAHRLWFLDRTLGAAHRECERLARERDAALDSLHDKSTDHT</sequence>
<gene>
    <name evidence="1" type="ORF">LZ012_19125</name>
</gene>
<reference evidence="1" key="1">
    <citation type="submission" date="2022-01" db="EMBL/GenBank/DDBJ databases">
        <authorList>
            <person name="Jo J.-H."/>
            <person name="Im W.-T."/>
        </authorList>
    </citation>
    <scope>NUCLEOTIDE SEQUENCE</scope>
    <source>
        <strain evidence="1">XY25</strain>
    </source>
</reference>
<name>A0ABS9K7F3_9RHOO</name>
<organism evidence="1 2">
    <name type="scientific">Dechloromonas hankyongensis</name>
    <dbReference type="NCBI Taxonomy" id="2908002"/>
    <lineage>
        <taxon>Bacteria</taxon>
        <taxon>Pseudomonadati</taxon>
        <taxon>Pseudomonadota</taxon>
        <taxon>Betaproteobacteria</taxon>
        <taxon>Rhodocyclales</taxon>
        <taxon>Azonexaceae</taxon>
        <taxon>Dechloromonas</taxon>
    </lineage>
</organism>
<protein>
    <submittedName>
        <fullName evidence="1">Uncharacterized protein</fullName>
    </submittedName>
</protein>
<dbReference type="Proteomes" id="UP001165384">
    <property type="component" value="Unassembled WGS sequence"/>
</dbReference>
<comment type="caution">
    <text evidence="1">The sequence shown here is derived from an EMBL/GenBank/DDBJ whole genome shotgun (WGS) entry which is preliminary data.</text>
</comment>